<dbReference type="InterPro" id="IPR000572">
    <property type="entry name" value="OxRdtase_Mopterin-bd_dom"/>
</dbReference>
<keyword evidence="1" id="KW-0472">Membrane</keyword>
<name>A0ABT9AF27_9BACT</name>
<keyword evidence="1" id="KW-0812">Transmembrane</keyword>
<evidence type="ECO:0000313" key="4">
    <source>
        <dbReference type="Proteomes" id="UP001167796"/>
    </source>
</evidence>
<gene>
    <name evidence="3" type="ORF">Q5H92_12995</name>
</gene>
<dbReference type="RefSeq" id="WP_305011962.1">
    <property type="nucleotide sequence ID" value="NZ_JAUQSX010000006.1"/>
</dbReference>
<feature type="domain" description="Oxidoreductase molybdopterin-binding" evidence="2">
    <location>
        <begin position="106"/>
        <end position="263"/>
    </location>
</feature>
<keyword evidence="4" id="KW-1185">Reference proteome</keyword>
<proteinExistence type="predicted"/>
<keyword evidence="1" id="KW-1133">Transmembrane helix</keyword>
<reference evidence="3" key="1">
    <citation type="submission" date="2023-07" db="EMBL/GenBank/DDBJ databases">
        <authorList>
            <person name="Kim M.K."/>
        </authorList>
    </citation>
    <scope>NUCLEOTIDE SEQUENCE</scope>
    <source>
        <strain evidence="3">M29</strain>
    </source>
</reference>
<dbReference type="Proteomes" id="UP001167796">
    <property type="component" value="Unassembled WGS sequence"/>
</dbReference>
<dbReference type="InterPro" id="IPR036374">
    <property type="entry name" value="OxRdtase_Mopterin-bd_sf"/>
</dbReference>
<organism evidence="3 4">
    <name type="scientific">Hymenobacter mellowenesis</name>
    <dbReference type="NCBI Taxonomy" id="3063995"/>
    <lineage>
        <taxon>Bacteria</taxon>
        <taxon>Pseudomonadati</taxon>
        <taxon>Bacteroidota</taxon>
        <taxon>Cytophagia</taxon>
        <taxon>Cytophagales</taxon>
        <taxon>Hymenobacteraceae</taxon>
        <taxon>Hymenobacter</taxon>
    </lineage>
</organism>
<feature type="transmembrane region" description="Helical" evidence="1">
    <location>
        <begin position="33"/>
        <end position="51"/>
    </location>
</feature>
<dbReference type="PANTHER" id="PTHR43032">
    <property type="entry name" value="PROTEIN-METHIONINE-SULFOXIDE REDUCTASE"/>
    <property type="match status" value="1"/>
</dbReference>
<dbReference type="Pfam" id="PF00174">
    <property type="entry name" value="Oxidored_molyb"/>
    <property type="match status" value="1"/>
</dbReference>
<evidence type="ECO:0000259" key="2">
    <source>
        <dbReference type="Pfam" id="PF00174"/>
    </source>
</evidence>
<dbReference type="SUPFAM" id="SSF56524">
    <property type="entry name" value="Oxidoreductase molybdopterin-binding domain"/>
    <property type="match status" value="1"/>
</dbReference>
<protein>
    <submittedName>
        <fullName evidence="3">Molybdopterin-dependent oxidoreductase</fullName>
    </submittedName>
</protein>
<evidence type="ECO:0000256" key="1">
    <source>
        <dbReference type="SAM" id="Phobius"/>
    </source>
</evidence>
<sequence length="274" mass="30709">MTDETPDTTTNQPPLRPEAEVLAEARRRSRRSFIGLGLAGLAGFGGWRWLFSEPNDEGIPHRVRKVLDANAQLSHAYYKQTRLAPEFARSRARTPRKNGTYGLKSELDPATWRMRVQSYGSDTTQEFTLADIQALPKVQIVTELKCIEGWSVIVHWAGARLSDFLAKYPLATRSGRPADPLNPPADLAPYAAVDTPDGKYYVGLDMDTVLHSQTLLCYEMNGKPLTPEHGAPLRLVTPLKYGIKHIKRIGTIAFVDTQPKDYWAEMGYDWDSGH</sequence>
<accession>A0ABT9AF27</accession>
<comment type="caution">
    <text evidence="3">The sequence shown here is derived from an EMBL/GenBank/DDBJ whole genome shotgun (WGS) entry which is preliminary data.</text>
</comment>
<dbReference type="Gene3D" id="3.90.420.10">
    <property type="entry name" value="Oxidoreductase, molybdopterin-binding domain"/>
    <property type="match status" value="1"/>
</dbReference>
<evidence type="ECO:0000313" key="3">
    <source>
        <dbReference type="EMBL" id="MDO7847282.1"/>
    </source>
</evidence>
<dbReference type="EMBL" id="JAUQSX010000006">
    <property type="protein sequence ID" value="MDO7847282.1"/>
    <property type="molecule type" value="Genomic_DNA"/>
</dbReference>